<keyword evidence="1" id="KW-0175">Coiled coil</keyword>
<name>A0A173U2S6_EUBRA</name>
<evidence type="ECO:0000256" key="1">
    <source>
        <dbReference type="SAM" id="Coils"/>
    </source>
</evidence>
<evidence type="ECO:0000313" key="3">
    <source>
        <dbReference type="EMBL" id="CUN08780.1"/>
    </source>
</evidence>
<dbReference type="Proteomes" id="UP000095492">
    <property type="component" value="Unassembled WGS sequence"/>
</dbReference>
<evidence type="ECO:0000256" key="2">
    <source>
        <dbReference type="SAM" id="Phobius"/>
    </source>
</evidence>
<evidence type="ECO:0000313" key="4">
    <source>
        <dbReference type="Proteomes" id="UP000095492"/>
    </source>
</evidence>
<feature type="transmembrane region" description="Helical" evidence="2">
    <location>
        <begin position="55"/>
        <end position="76"/>
    </location>
</feature>
<dbReference type="AlphaFoldDB" id="A0A173U2S6"/>
<feature type="coiled-coil region" evidence="1">
    <location>
        <begin position="9"/>
        <end position="36"/>
    </location>
</feature>
<organism evidence="3 4">
    <name type="scientific">Eubacterium ramulus</name>
    <dbReference type="NCBI Taxonomy" id="39490"/>
    <lineage>
        <taxon>Bacteria</taxon>
        <taxon>Bacillati</taxon>
        <taxon>Bacillota</taxon>
        <taxon>Clostridia</taxon>
        <taxon>Eubacteriales</taxon>
        <taxon>Eubacteriaceae</taxon>
        <taxon>Eubacterium</taxon>
    </lineage>
</organism>
<feature type="coiled-coil region" evidence="1">
    <location>
        <begin position="122"/>
        <end position="167"/>
    </location>
</feature>
<accession>A0A173U2S6</accession>
<dbReference type="STRING" id="39490.ERS852448_01814"/>
<gene>
    <name evidence="3" type="ORF">ERS852448_01814</name>
</gene>
<reference evidence="3 4" key="1">
    <citation type="submission" date="2015-09" db="EMBL/GenBank/DDBJ databases">
        <authorList>
            <consortium name="Pathogen Informatics"/>
        </authorList>
    </citation>
    <scope>NUCLEOTIDE SEQUENCE [LARGE SCALE GENOMIC DNA]</scope>
    <source>
        <strain evidence="3 4">2789STDY5608891</strain>
    </source>
</reference>
<proteinExistence type="predicted"/>
<keyword evidence="2" id="KW-1133">Transmembrane helix</keyword>
<sequence length="176" mass="20332">MEAEYYMDKKKIKRIVKNCNKGIDQAENEVKKLSSKEIIELKVKLKGRSVHLDKWILILIPFISMAIATLAVIINVPGVDKSWIGILAVVLLAASIIFLIIHITNQFAKEKDLVTLSYLEEYANFSKEIESYEQIEKRQKDERKRLLEAWKKRAEYANEQVDSLEGSLENTAHIQK</sequence>
<keyword evidence="2" id="KW-0812">Transmembrane</keyword>
<feature type="transmembrane region" description="Helical" evidence="2">
    <location>
        <begin position="82"/>
        <end position="101"/>
    </location>
</feature>
<dbReference type="EMBL" id="CYYA01000011">
    <property type="protein sequence ID" value="CUN08780.1"/>
    <property type="molecule type" value="Genomic_DNA"/>
</dbReference>
<protein>
    <submittedName>
        <fullName evidence="3">Uncharacterized protein</fullName>
    </submittedName>
</protein>
<keyword evidence="2" id="KW-0472">Membrane</keyword>